<dbReference type="RefSeq" id="WP_163146621.1">
    <property type="nucleotide sequence ID" value="NZ_CP044458.1"/>
</dbReference>
<dbReference type="InterPro" id="IPR012893">
    <property type="entry name" value="HipA-like_C"/>
</dbReference>
<keyword evidence="6" id="KW-0614">Plasmid</keyword>
<dbReference type="Gene3D" id="1.10.1070.20">
    <property type="match status" value="1"/>
</dbReference>
<evidence type="ECO:0000256" key="3">
    <source>
        <dbReference type="ARBA" id="ARBA00022777"/>
    </source>
</evidence>
<dbReference type="AlphaFoldDB" id="A0A6C0Y871"/>
<organism evidence="6 7">
    <name type="scientific">Acinetobacter indicus</name>
    <dbReference type="NCBI Taxonomy" id="756892"/>
    <lineage>
        <taxon>Bacteria</taxon>
        <taxon>Pseudomonadati</taxon>
        <taxon>Pseudomonadota</taxon>
        <taxon>Gammaproteobacteria</taxon>
        <taxon>Moraxellales</taxon>
        <taxon>Moraxellaceae</taxon>
        <taxon>Acinetobacter</taxon>
    </lineage>
</organism>
<dbReference type="GO" id="GO:0004674">
    <property type="term" value="F:protein serine/threonine kinase activity"/>
    <property type="evidence" value="ECO:0007669"/>
    <property type="project" value="TreeGrafter"/>
</dbReference>
<sequence>MDNFQLPNEIRSIEVFTDDLKQGLLTHGSHYHYQPVQEQSFVSLTMTLPDMQGYSHGVLHPIFSQNLPEGHNRHFIASKLARYANVNEMYLLALQEANGIGMLSYRSELQLPDVESVNLSEILNYNSQAPLFPQLLEKYYLRNSLAGVQPKVSIPNVTSVTERTVQQKDLIVKSYDADFDLLTVNEFVCMEAARHCGLEPPKTYLSDNLETYVIERFDKDADGTKLGYEDFTTLLKRSNDPNEKYKGSYETLLKATYLYTKSEAEIAKMYKYIVFNCLIGNGDAHLKNFALQYTPDMSDIYVSPPFDITHTLIYENIDDQLALKINGSKQFPTKAELLKLAESPEFRIRNAKDIIEYMGQQIADYLKTSNEVQLFDGLRESIEKNLSKVLATSAITPVYRHDKKRKFK</sequence>
<gene>
    <name evidence="6" type="ORF">FSC09_17035</name>
</gene>
<dbReference type="EMBL" id="CP044458">
    <property type="protein sequence ID" value="QIC72062.1"/>
    <property type="molecule type" value="Genomic_DNA"/>
</dbReference>
<dbReference type="InterPro" id="IPR017508">
    <property type="entry name" value="HipA_N1"/>
</dbReference>
<dbReference type="PANTHER" id="PTHR37419">
    <property type="entry name" value="SERINE/THREONINE-PROTEIN KINASE TOXIN HIPA"/>
    <property type="match status" value="1"/>
</dbReference>
<evidence type="ECO:0000256" key="1">
    <source>
        <dbReference type="ARBA" id="ARBA00010164"/>
    </source>
</evidence>
<keyword evidence="2" id="KW-0808">Transferase</keyword>
<reference evidence="6 7" key="1">
    <citation type="submission" date="2019-09" db="EMBL/GenBank/DDBJ databases">
        <title>Non-baumannii Acinetobacter spp. carrying blaNDM-1 isolated in China.</title>
        <authorList>
            <person name="Cui C."/>
            <person name="Chen C."/>
            <person name="Sun J."/>
            <person name="Liu Y."/>
        </authorList>
    </citation>
    <scope>NUCLEOTIDE SEQUENCE [LARGE SCALE GENOMIC DNA]</scope>
    <source>
        <strain evidence="6 7">B18</strain>
        <plasmid evidence="7">pb18-3</plasmid>
    </source>
</reference>
<comment type="similarity">
    <text evidence="1">Belongs to the HipA Ser/Thr kinase family.</text>
</comment>
<dbReference type="Pfam" id="PF13657">
    <property type="entry name" value="Couple_hipA"/>
    <property type="match status" value="1"/>
</dbReference>
<feature type="domain" description="HipA N-terminal subdomain 1" evidence="5">
    <location>
        <begin position="15"/>
        <end position="105"/>
    </location>
</feature>
<dbReference type="Proteomes" id="UP000503440">
    <property type="component" value="Plasmid pB18-3"/>
</dbReference>
<evidence type="ECO:0000256" key="2">
    <source>
        <dbReference type="ARBA" id="ARBA00022679"/>
    </source>
</evidence>
<accession>A0A6C0Y871</accession>
<name>A0A6C0Y871_9GAMM</name>
<protein>
    <submittedName>
        <fullName evidence="6">Type II toxin-antitoxin system HipA family toxin</fullName>
    </submittedName>
</protein>
<dbReference type="InterPro" id="IPR052028">
    <property type="entry name" value="HipA_Ser/Thr_kinase"/>
</dbReference>
<proteinExistence type="inferred from homology"/>
<dbReference type="PANTHER" id="PTHR37419:SF1">
    <property type="entry name" value="SERINE_THREONINE-PROTEIN KINASE TOXIN HIPA"/>
    <property type="match status" value="1"/>
</dbReference>
<evidence type="ECO:0000313" key="6">
    <source>
        <dbReference type="EMBL" id="QIC72062.1"/>
    </source>
</evidence>
<evidence type="ECO:0000259" key="5">
    <source>
        <dbReference type="Pfam" id="PF13657"/>
    </source>
</evidence>
<evidence type="ECO:0000259" key="4">
    <source>
        <dbReference type="Pfam" id="PF07804"/>
    </source>
</evidence>
<dbReference type="Pfam" id="PF07804">
    <property type="entry name" value="HipA_C"/>
    <property type="match status" value="1"/>
</dbReference>
<feature type="domain" description="HipA-like C-terminal" evidence="4">
    <location>
        <begin position="144"/>
        <end position="363"/>
    </location>
</feature>
<geneLocation type="plasmid" evidence="7">
    <name>pb18-3</name>
</geneLocation>
<keyword evidence="3" id="KW-0418">Kinase</keyword>
<dbReference type="GO" id="GO:0005829">
    <property type="term" value="C:cytosol"/>
    <property type="evidence" value="ECO:0007669"/>
    <property type="project" value="TreeGrafter"/>
</dbReference>
<evidence type="ECO:0000313" key="7">
    <source>
        <dbReference type="Proteomes" id="UP000503440"/>
    </source>
</evidence>